<dbReference type="Pfam" id="PF01734">
    <property type="entry name" value="Patatin"/>
    <property type="match status" value="1"/>
</dbReference>
<gene>
    <name evidence="4" type="ORF">GT020_09340</name>
</gene>
<protein>
    <submittedName>
        <fullName evidence="4">Patatin-like phospholipase family protein</fullName>
    </submittedName>
</protein>
<evidence type="ECO:0000259" key="3">
    <source>
        <dbReference type="Pfam" id="PF01734"/>
    </source>
</evidence>
<dbReference type="Gene3D" id="3.40.1090.10">
    <property type="entry name" value="Cytosolic phospholipase A2 catalytic domain"/>
    <property type="match status" value="1"/>
</dbReference>
<dbReference type="InterPro" id="IPR002641">
    <property type="entry name" value="PNPLA_dom"/>
</dbReference>
<evidence type="ECO:0000313" key="4">
    <source>
        <dbReference type="EMBL" id="NAZ16266.1"/>
    </source>
</evidence>
<dbReference type="InterPro" id="IPR016035">
    <property type="entry name" value="Acyl_Trfase/lysoPLipase"/>
</dbReference>
<dbReference type="AlphaFoldDB" id="A0A6L9GAA6"/>
<dbReference type="Proteomes" id="UP000477543">
    <property type="component" value="Unassembled WGS sequence"/>
</dbReference>
<dbReference type="SUPFAM" id="SSF52151">
    <property type="entry name" value="FabD/lysophospholipase-like"/>
    <property type="match status" value="1"/>
</dbReference>
<keyword evidence="1" id="KW-0443">Lipid metabolism</keyword>
<organism evidence="4 5">
    <name type="scientific">Glutamicibacter soli</name>
    <dbReference type="NCBI Taxonomy" id="453836"/>
    <lineage>
        <taxon>Bacteria</taxon>
        <taxon>Bacillati</taxon>
        <taxon>Actinomycetota</taxon>
        <taxon>Actinomycetes</taxon>
        <taxon>Micrococcales</taxon>
        <taxon>Micrococcaceae</taxon>
        <taxon>Glutamicibacter</taxon>
    </lineage>
</organism>
<comment type="caution">
    <text evidence="4">The sequence shown here is derived from an EMBL/GenBank/DDBJ whole genome shotgun (WGS) entry which is preliminary data.</text>
</comment>
<evidence type="ECO:0000256" key="1">
    <source>
        <dbReference type="ARBA" id="ARBA00023098"/>
    </source>
</evidence>
<feature type="domain" description="PNPLA" evidence="3">
    <location>
        <begin position="30"/>
        <end position="229"/>
    </location>
</feature>
<sequence length="315" mass="33027">MNSFSYPTSRASTAYPYLSGLPKTTGARALVLGGGGATGNAWLIGVLAGLASEGLDVSAPQLTVGTSAGATAAAQLVGSTPAELYQAVIDAPAPPAAAPRPATAPAAPRVPDQLSRIRSISSASSGPGDMHRRMAAAALNLPGAWGRELSARWRSIVQSRMAQADWPQRLVYLTAVQAQDGESVVFDNSSRVPLVDAVAASCSSGPPYWLGERAYIDGGYRRNENADLAQGYDEVLVLSPLGGRSLHPESWGMQLSAQADQLRASGSKIQIIVPDAAAEAYLGVNAMNQSLRPTAAREGFRQGREQVGEIREFWR</sequence>
<feature type="region of interest" description="Disordered" evidence="2">
    <location>
        <begin position="95"/>
        <end position="130"/>
    </location>
</feature>
<reference evidence="4 5" key="1">
    <citation type="submission" date="2020-01" db="EMBL/GenBank/DDBJ databases">
        <title>Glutamicibacter soli M275.</title>
        <authorList>
            <person name="Meng X."/>
        </authorList>
    </citation>
    <scope>NUCLEOTIDE SEQUENCE [LARGE SCALE GENOMIC DNA]</scope>
    <source>
        <strain evidence="4 5">M275</strain>
    </source>
</reference>
<evidence type="ECO:0000256" key="2">
    <source>
        <dbReference type="SAM" id="MobiDB-lite"/>
    </source>
</evidence>
<accession>A0A6L9GAA6</accession>
<dbReference type="RefSeq" id="WP_161448974.1">
    <property type="nucleotide sequence ID" value="NZ_WYDN01000007.1"/>
</dbReference>
<feature type="compositionally biased region" description="Low complexity" evidence="2">
    <location>
        <begin position="99"/>
        <end position="109"/>
    </location>
</feature>
<dbReference type="GO" id="GO:0006629">
    <property type="term" value="P:lipid metabolic process"/>
    <property type="evidence" value="ECO:0007669"/>
    <property type="project" value="UniProtKB-KW"/>
</dbReference>
<dbReference type="EMBL" id="WYDN01000007">
    <property type="protein sequence ID" value="NAZ16266.1"/>
    <property type="molecule type" value="Genomic_DNA"/>
</dbReference>
<feature type="compositionally biased region" description="Low complexity" evidence="2">
    <location>
        <begin position="116"/>
        <end position="125"/>
    </location>
</feature>
<name>A0A6L9GAA6_9MICC</name>
<evidence type="ECO:0000313" key="5">
    <source>
        <dbReference type="Proteomes" id="UP000477543"/>
    </source>
</evidence>
<proteinExistence type="predicted"/>